<dbReference type="Pfam" id="PF05163">
    <property type="entry name" value="DinB"/>
    <property type="match status" value="1"/>
</dbReference>
<feature type="binding site" evidence="3">
    <location>
        <position position="137"/>
    </location>
    <ligand>
        <name>a divalent metal cation</name>
        <dbReference type="ChEBI" id="CHEBI:60240"/>
    </ligand>
</feature>
<comment type="caution">
    <text evidence="4">The sequence shown here is derived from an EMBL/GenBank/DDBJ whole genome shotgun (WGS) entry which is preliminary data.</text>
</comment>
<evidence type="ECO:0000256" key="1">
    <source>
        <dbReference type="ARBA" id="ARBA00008635"/>
    </source>
</evidence>
<dbReference type="Proteomes" id="UP000530060">
    <property type="component" value="Unassembled WGS sequence"/>
</dbReference>
<proteinExistence type="inferred from homology"/>
<dbReference type="InterPro" id="IPR007837">
    <property type="entry name" value="DinB"/>
</dbReference>
<dbReference type="PANTHER" id="PTHR37302:SF3">
    <property type="entry name" value="DAMAGE-INDUCIBLE PROTEIN DINB"/>
    <property type="match status" value="1"/>
</dbReference>
<dbReference type="SUPFAM" id="SSF109854">
    <property type="entry name" value="DinB/YfiT-like putative metalloenzymes"/>
    <property type="match status" value="1"/>
</dbReference>
<feature type="binding site" evidence="3">
    <location>
        <position position="53"/>
    </location>
    <ligand>
        <name>a divalent metal cation</name>
        <dbReference type="ChEBI" id="CHEBI:60240"/>
    </ligand>
</feature>
<keyword evidence="5" id="KW-1185">Reference proteome</keyword>
<evidence type="ECO:0000313" key="5">
    <source>
        <dbReference type="Proteomes" id="UP000530060"/>
    </source>
</evidence>
<dbReference type="PANTHER" id="PTHR37302">
    <property type="entry name" value="SLR1116 PROTEIN"/>
    <property type="match status" value="1"/>
</dbReference>
<dbReference type="AlphaFoldDB" id="A0A6V6YSQ8"/>
<organism evidence="4 5">
    <name type="scientific">Flavobacterium salmonis</name>
    <dbReference type="NCBI Taxonomy" id="2654844"/>
    <lineage>
        <taxon>Bacteria</taxon>
        <taxon>Pseudomonadati</taxon>
        <taxon>Bacteroidota</taxon>
        <taxon>Flavobacteriia</taxon>
        <taxon>Flavobacteriales</taxon>
        <taxon>Flavobacteriaceae</taxon>
        <taxon>Flavobacterium</taxon>
    </lineage>
</organism>
<name>A0A6V6YSQ8_9FLAO</name>
<comment type="similarity">
    <text evidence="1">Belongs to the DinB family.</text>
</comment>
<dbReference type="RefSeq" id="WP_180908265.1">
    <property type="nucleotide sequence ID" value="NZ_CAIJDP010000060.1"/>
</dbReference>
<dbReference type="InterPro" id="IPR034660">
    <property type="entry name" value="DinB/YfiT-like"/>
</dbReference>
<keyword evidence="2 3" id="KW-0479">Metal-binding</keyword>
<protein>
    <submittedName>
        <fullName evidence="4">Damage-inducible protein DinB</fullName>
    </submittedName>
</protein>
<dbReference type="GO" id="GO:0046872">
    <property type="term" value="F:metal ion binding"/>
    <property type="evidence" value="ECO:0007669"/>
    <property type="project" value="UniProtKB-KW"/>
</dbReference>
<feature type="binding site" evidence="3">
    <location>
        <position position="133"/>
    </location>
    <ligand>
        <name>a divalent metal cation</name>
        <dbReference type="ChEBI" id="CHEBI:60240"/>
    </ligand>
</feature>
<gene>
    <name evidence="4" type="ORF">FLAT13_01161</name>
</gene>
<evidence type="ECO:0000313" key="4">
    <source>
        <dbReference type="EMBL" id="CAD0002483.1"/>
    </source>
</evidence>
<evidence type="ECO:0000256" key="3">
    <source>
        <dbReference type="PIRSR" id="PIRSR607837-1"/>
    </source>
</evidence>
<accession>A0A6V6YSQ8</accession>
<reference evidence="4 5" key="1">
    <citation type="submission" date="2020-06" db="EMBL/GenBank/DDBJ databases">
        <authorList>
            <person name="Criscuolo A."/>
        </authorList>
    </citation>
    <scope>NUCLEOTIDE SEQUENCE [LARGE SCALE GENOMIC DNA]</scope>
    <source>
        <strain evidence="5">CIP 111411</strain>
    </source>
</reference>
<evidence type="ECO:0000256" key="2">
    <source>
        <dbReference type="ARBA" id="ARBA00022723"/>
    </source>
</evidence>
<dbReference type="Gene3D" id="1.20.120.450">
    <property type="entry name" value="dinb family like domain"/>
    <property type="match status" value="1"/>
</dbReference>
<sequence length="159" mass="18830">MKFIAIYSKEQYEFIKESRGILFEFCKTISNEDFVNQNTSFGRGGSIRNLLVHVANTYEYWIANIVLKKNVIYAEYESFKTIQDVIRLFDDVDNFMLEFISKMDDFEDEIVYEVQNIKNSAKPFKVFTHVITHEYHHKGQILSLSRHLGYTTVDTDIMR</sequence>
<dbReference type="EMBL" id="CAIJDP010000060">
    <property type="protein sequence ID" value="CAD0002483.1"/>
    <property type="molecule type" value="Genomic_DNA"/>
</dbReference>